<name>A0AAW0BYL7_9AGAR</name>
<protein>
    <submittedName>
        <fullName evidence="1">Uncharacterized protein</fullName>
    </submittedName>
</protein>
<accession>A0AAW0BYL7</accession>
<evidence type="ECO:0000313" key="2">
    <source>
        <dbReference type="Proteomes" id="UP001383192"/>
    </source>
</evidence>
<gene>
    <name evidence="1" type="ORF">VNI00_013139</name>
</gene>
<dbReference type="Proteomes" id="UP001383192">
    <property type="component" value="Unassembled WGS sequence"/>
</dbReference>
<organism evidence="1 2">
    <name type="scientific">Paramarasmius palmivorus</name>
    <dbReference type="NCBI Taxonomy" id="297713"/>
    <lineage>
        <taxon>Eukaryota</taxon>
        <taxon>Fungi</taxon>
        <taxon>Dikarya</taxon>
        <taxon>Basidiomycota</taxon>
        <taxon>Agaricomycotina</taxon>
        <taxon>Agaricomycetes</taxon>
        <taxon>Agaricomycetidae</taxon>
        <taxon>Agaricales</taxon>
        <taxon>Marasmiineae</taxon>
        <taxon>Marasmiaceae</taxon>
        <taxon>Paramarasmius</taxon>
    </lineage>
</organism>
<dbReference type="AlphaFoldDB" id="A0AAW0BYL7"/>
<reference evidence="1 2" key="1">
    <citation type="submission" date="2024-01" db="EMBL/GenBank/DDBJ databases">
        <title>A draft genome for a cacao thread blight-causing isolate of Paramarasmius palmivorus.</title>
        <authorList>
            <person name="Baruah I.K."/>
            <person name="Bukari Y."/>
            <person name="Amoako-Attah I."/>
            <person name="Meinhardt L.W."/>
            <person name="Bailey B.A."/>
            <person name="Cohen S.P."/>
        </authorList>
    </citation>
    <scope>NUCLEOTIDE SEQUENCE [LARGE SCALE GENOMIC DNA]</scope>
    <source>
        <strain evidence="1 2">GH-12</strain>
    </source>
</reference>
<sequence>MELFNRVVDAYPRTARGRLSTVHSLKESGGVHQLELVLMRKFADYSIQLQRQFPGQPLLTNRFRNNVCLVSSSMKDVLSDSSMESYTSRLTHCPGGEHAVERDLSSFTSSQLWAVEMVRLDSHSMMGNDVRGGIMESLYDRCAVVWVRNELPKYLGVDVADGWCLHRRALAVTDELVGEDRRKSMMGPCA</sequence>
<proteinExistence type="predicted"/>
<keyword evidence="2" id="KW-1185">Reference proteome</keyword>
<evidence type="ECO:0000313" key="1">
    <source>
        <dbReference type="EMBL" id="KAK7032391.1"/>
    </source>
</evidence>
<dbReference type="EMBL" id="JAYKXP010000065">
    <property type="protein sequence ID" value="KAK7032391.1"/>
    <property type="molecule type" value="Genomic_DNA"/>
</dbReference>
<comment type="caution">
    <text evidence="1">The sequence shown here is derived from an EMBL/GenBank/DDBJ whole genome shotgun (WGS) entry which is preliminary data.</text>
</comment>